<evidence type="ECO:0008006" key="3">
    <source>
        <dbReference type="Google" id="ProtNLM"/>
    </source>
</evidence>
<dbReference type="SUPFAM" id="SSF109755">
    <property type="entry name" value="PhoU-like"/>
    <property type="match status" value="1"/>
</dbReference>
<comment type="similarity">
    <text evidence="1">Belongs to the UPF0111 family.</text>
</comment>
<sequence length="220" mass="25557">MFGLKTDSLFGETKKLEREIDEFVDILSEVGLVFKDIVPTYLSNGNTDKFDSMVNQVSEMESKADKITKEVERTLYEETLIPDARSDVLRLLEHLDEVIGLYQGNCYHFSIQKPNFPKEFHEDLKQLCNTVVNCVEALCLTVRSFFRDIKSVRDNAHKVTFYEKESDVQFGSLARKIFDSELSLDQKMHLRYFAEKIDRICDLSEDIADEIQIYAIKRSV</sequence>
<dbReference type="InterPro" id="IPR002727">
    <property type="entry name" value="DUF47"/>
</dbReference>
<dbReference type="EMBL" id="UINC01036982">
    <property type="protein sequence ID" value="SVB31776.1"/>
    <property type="molecule type" value="Genomic_DNA"/>
</dbReference>
<dbReference type="InterPro" id="IPR038078">
    <property type="entry name" value="PhoU-like_sf"/>
</dbReference>
<evidence type="ECO:0000256" key="1">
    <source>
        <dbReference type="ARBA" id="ARBA00008591"/>
    </source>
</evidence>
<dbReference type="PANTHER" id="PTHR36536">
    <property type="entry name" value="UPF0111 PROTEIN HI_1603"/>
    <property type="match status" value="1"/>
</dbReference>
<accession>A0A382CZV9</accession>
<dbReference type="PANTHER" id="PTHR36536:SF3">
    <property type="entry name" value="UPF0111 PROTEIN HI_1603"/>
    <property type="match status" value="1"/>
</dbReference>
<reference evidence="2" key="1">
    <citation type="submission" date="2018-05" db="EMBL/GenBank/DDBJ databases">
        <authorList>
            <person name="Lanie J.A."/>
            <person name="Ng W.-L."/>
            <person name="Kazmierczak K.M."/>
            <person name="Andrzejewski T.M."/>
            <person name="Davidsen T.M."/>
            <person name="Wayne K.J."/>
            <person name="Tettelin H."/>
            <person name="Glass J.I."/>
            <person name="Rusch D."/>
            <person name="Podicherti R."/>
            <person name="Tsui H.-C.T."/>
            <person name="Winkler M.E."/>
        </authorList>
    </citation>
    <scope>NUCLEOTIDE SEQUENCE</scope>
</reference>
<dbReference type="Pfam" id="PF01865">
    <property type="entry name" value="PhoU_div"/>
    <property type="match status" value="1"/>
</dbReference>
<protein>
    <recommendedName>
        <fullName evidence="3">Phosphate transport regulator</fullName>
    </recommendedName>
</protein>
<dbReference type="InterPro" id="IPR018445">
    <property type="entry name" value="Put_Phosphate_transp_reg"/>
</dbReference>
<gene>
    <name evidence="2" type="ORF">METZ01_LOCUS184630</name>
</gene>
<proteinExistence type="inferred from homology"/>
<organism evidence="2">
    <name type="scientific">marine metagenome</name>
    <dbReference type="NCBI Taxonomy" id="408172"/>
    <lineage>
        <taxon>unclassified sequences</taxon>
        <taxon>metagenomes</taxon>
        <taxon>ecological metagenomes</taxon>
    </lineage>
</organism>
<dbReference type="Gene3D" id="1.20.58.220">
    <property type="entry name" value="Phosphate transport system protein phou homolog 2, domain 2"/>
    <property type="match status" value="1"/>
</dbReference>
<dbReference type="AlphaFoldDB" id="A0A382CZV9"/>
<name>A0A382CZV9_9ZZZZ</name>
<evidence type="ECO:0000313" key="2">
    <source>
        <dbReference type="EMBL" id="SVB31776.1"/>
    </source>
</evidence>